<feature type="domain" description="Glycosyl transferase family 1" evidence="3">
    <location>
        <begin position="199"/>
        <end position="347"/>
    </location>
</feature>
<keyword evidence="2 5" id="KW-0808">Transferase</keyword>
<accession>A0A5C1A9R9</accession>
<reference evidence="6" key="1">
    <citation type="submission" date="2019-08" db="EMBL/GenBank/DDBJ databases">
        <title>Limnoglobus roseus gen. nov., sp. nov., a novel freshwater planctomycete with a giant genome from the family Gemmataceae.</title>
        <authorList>
            <person name="Kulichevskaya I.S."/>
            <person name="Naumoff D.G."/>
            <person name="Miroshnikov K."/>
            <person name="Ivanova A."/>
            <person name="Philippov D.A."/>
            <person name="Hakobyan A."/>
            <person name="Rijpstra I.C."/>
            <person name="Sinninghe Damste J.S."/>
            <person name="Liesack W."/>
            <person name="Dedysh S.N."/>
        </authorList>
    </citation>
    <scope>NUCLEOTIDE SEQUENCE [LARGE SCALE GENOMIC DNA]</scope>
    <source>
        <strain evidence="6">PX52</strain>
    </source>
</reference>
<evidence type="ECO:0000256" key="2">
    <source>
        <dbReference type="ARBA" id="ARBA00022679"/>
    </source>
</evidence>
<protein>
    <submittedName>
        <fullName evidence="5">GT4 family glycosyltransferase</fullName>
    </submittedName>
</protein>
<dbReference type="Gene3D" id="3.40.50.2000">
    <property type="entry name" value="Glycogen Phosphorylase B"/>
    <property type="match status" value="2"/>
</dbReference>
<dbReference type="CDD" id="cd03801">
    <property type="entry name" value="GT4_PimA-like"/>
    <property type="match status" value="1"/>
</dbReference>
<dbReference type="RefSeq" id="WP_149109437.1">
    <property type="nucleotide sequence ID" value="NZ_CP042425.1"/>
</dbReference>
<dbReference type="EMBL" id="CP042425">
    <property type="protein sequence ID" value="QEL14552.1"/>
    <property type="molecule type" value="Genomic_DNA"/>
</dbReference>
<dbReference type="Proteomes" id="UP000324974">
    <property type="component" value="Chromosome"/>
</dbReference>
<sequence length="388" mass="42926">MNIALCHPSVVPARGGCETYISDLARRLARDGHAVHLFASGWDATALPAATHFYRIARPSGPRSIRAWKFAAACEVALRIAQPDVSIGFDKTWGQDILYPQGGLHAATNAHNQLKHAGRASQWIASVGKWFDPANWSYSQLERKQYFGEHRPTIVVNSEMVRGHFEQFYGETPAGIRVLRSAIDPQRFAADDRLKRRADERDRWGVPPATSIGLFIATNYRLKGLAPLLKALPHVPRDRDFRLVVVGDPQTKPYERLAESLGVANRVSFLGFRKDPKEAYFAADFLVHPTFYDPCSLVVLEALACGLPVVTTRYNGAAELLAPSNSVVVNDPHDAKELGAAVARFTEPAVRLTASASAREAAKAWTFEHHYRGLLTILEETRAVKRAA</sequence>
<keyword evidence="6" id="KW-1185">Reference proteome</keyword>
<gene>
    <name evidence="5" type="ORF">PX52LOC_01442</name>
</gene>
<evidence type="ECO:0000259" key="4">
    <source>
        <dbReference type="Pfam" id="PF13439"/>
    </source>
</evidence>
<dbReference type="InterPro" id="IPR028098">
    <property type="entry name" value="Glyco_trans_4-like_N"/>
</dbReference>
<dbReference type="SUPFAM" id="SSF53756">
    <property type="entry name" value="UDP-Glycosyltransferase/glycogen phosphorylase"/>
    <property type="match status" value="1"/>
</dbReference>
<feature type="domain" description="Glycosyltransferase subfamily 4-like N-terminal" evidence="4">
    <location>
        <begin position="15"/>
        <end position="187"/>
    </location>
</feature>
<evidence type="ECO:0000313" key="5">
    <source>
        <dbReference type="EMBL" id="QEL14552.1"/>
    </source>
</evidence>
<proteinExistence type="predicted"/>
<dbReference type="OrthoDB" id="9795068at2"/>
<evidence type="ECO:0000256" key="1">
    <source>
        <dbReference type="ARBA" id="ARBA00022676"/>
    </source>
</evidence>
<dbReference type="PANTHER" id="PTHR12526:SF510">
    <property type="entry name" value="D-INOSITOL 3-PHOSPHATE GLYCOSYLTRANSFERASE"/>
    <property type="match status" value="1"/>
</dbReference>
<dbReference type="KEGG" id="lrs:PX52LOC_01442"/>
<name>A0A5C1A9R9_9BACT</name>
<keyword evidence="1" id="KW-0328">Glycosyltransferase</keyword>
<evidence type="ECO:0000313" key="6">
    <source>
        <dbReference type="Proteomes" id="UP000324974"/>
    </source>
</evidence>
<dbReference type="Pfam" id="PF13439">
    <property type="entry name" value="Glyco_transf_4"/>
    <property type="match status" value="1"/>
</dbReference>
<dbReference type="InterPro" id="IPR001296">
    <property type="entry name" value="Glyco_trans_1"/>
</dbReference>
<dbReference type="PANTHER" id="PTHR12526">
    <property type="entry name" value="GLYCOSYLTRANSFERASE"/>
    <property type="match status" value="1"/>
</dbReference>
<dbReference type="AlphaFoldDB" id="A0A5C1A9R9"/>
<evidence type="ECO:0000259" key="3">
    <source>
        <dbReference type="Pfam" id="PF00534"/>
    </source>
</evidence>
<dbReference type="Pfam" id="PF00534">
    <property type="entry name" value="Glycos_transf_1"/>
    <property type="match status" value="1"/>
</dbReference>
<dbReference type="GO" id="GO:0016757">
    <property type="term" value="F:glycosyltransferase activity"/>
    <property type="evidence" value="ECO:0007669"/>
    <property type="project" value="UniProtKB-KW"/>
</dbReference>
<organism evidence="5 6">
    <name type="scientific">Limnoglobus roseus</name>
    <dbReference type="NCBI Taxonomy" id="2598579"/>
    <lineage>
        <taxon>Bacteria</taxon>
        <taxon>Pseudomonadati</taxon>
        <taxon>Planctomycetota</taxon>
        <taxon>Planctomycetia</taxon>
        <taxon>Gemmatales</taxon>
        <taxon>Gemmataceae</taxon>
        <taxon>Limnoglobus</taxon>
    </lineage>
</organism>